<sequence length="507" mass="56966">MSLKFKIVFKEAFLILSSIFLSVFILPFVLVLFVCPLYMYRRIVIFFAPIFQALFQAPLSLNDFLVVCDDIHGRPRNSCCGVIYLKGRPAFADVVRRVEKALDGRPELTSTLTRWMSVYFWKTCQNFSLSNHVTQNDESDPDKISDLLINLIEKGYPLENPLWEFIYFRNYAHPEFGTSSAIVLRFHHLLGDGLAYMALIRDLFDPSPTLGTEIEKILKTLRTKLTLSPWKKFCYLGELLFITPSQTLYYYLKGLNSEVVPIKDKKTVNINSGVTHAATRVDLSVLKDISKKTGVKVTSIIHAGVTGAIRRLLLEKGSNSDGDLSTMYVLPKMNHPGTMTNNSFAMPLIAPMTPEPSQAARLARISDQFDRILFSPLSLGMMAATSLVGLMYGTFGTSSTRMPHVASCIHSNVVFVGEPMKLLGHVAETGILYPGLQPGGHHFVVTTTSYNGKLTVQLTGSRVVFHKREDLVKVADYVREEFDMLNKDGNVENGDIQRFDEHDKKNV</sequence>
<dbReference type="Pfam" id="PF06974">
    <property type="entry name" value="WS_DGAT_C"/>
    <property type="match status" value="1"/>
</dbReference>
<dbReference type="PANTHER" id="PTHR31650">
    <property type="entry name" value="O-ACYLTRANSFERASE (WSD1-LIKE) FAMILY PROTEIN"/>
    <property type="match status" value="1"/>
</dbReference>
<evidence type="ECO:0000256" key="1">
    <source>
        <dbReference type="SAM" id="Phobius"/>
    </source>
</evidence>
<gene>
    <name evidence="3" type="ORF">Fcan01_00064</name>
</gene>
<name>A0A226F4R2_FOLCA</name>
<dbReference type="InterPro" id="IPR009721">
    <property type="entry name" value="O-acyltransferase_WSD1_C"/>
</dbReference>
<dbReference type="PANTHER" id="PTHR31650:SF1">
    <property type="entry name" value="WAX ESTER SYNTHASE_DIACYLGLYCEROL ACYLTRANSFERASE 4-RELATED"/>
    <property type="match status" value="1"/>
</dbReference>
<dbReference type="SUPFAM" id="SSF52777">
    <property type="entry name" value="CoA-dependent acyltransferases"/>
    <property type="match status" value="1"/>
</dbReference>
<dbReference type="AlphaFoldDB" id="A0A226F4R2"/>
<comment type="caution">
    <text evidence="3">The sequence shown here is derived from an EMBL/GenBank/DDBJ whole genome shotgun (WGS) entry which is preliminary data.</text>
</comment>
<protein>
    <submittedName>
        <fullName evidence="3">O-acyltransferase WSD</fullName>
    </submittedName>
</protein>
<feature type="transmembrane region" description="Helical" evidence="1">
    <location>
        <begin position="12"/>
        <end position="40"/>
    </location>
</feature>
<proteinExistence type="predicted"/>
<keyword evidence="3" id="KW-0012">Acyltransferase</keyword>
<dbReference type="EMBL" id="LNIX01000001">
    <property type="protein sequence ID" value="OXA64795.1"/>
    <property type="molecule type" value="Genomic_DNA"/>
</dbReference>
<dbReference type="GO" id="GO:0008374">
    <property type="term" value="F:O-acyltransferase activity"/>
    <property type="evidence" value="ECO:0007669"/>
    <property type="project" value="InterPro"/>
</dbReference>
<keyword evidence="1" id="KW-0472">Membrane</keyword>
<keyword evidence="1" id="KW-1133">Transmembrane helix</keyword>
<dbReference type="Proteomes" id="UP000198287">
    <property type="component" value="Unassembled WGS sequence"/>
</dbReference>
<accession>A0A226F4R2</accession>
<reference evidence="3 4" key="1">
    <citation type="submission" date="2015-12" db="EMBL/GenBank/DDBJ databases">
        <title>The genome of Folsomia candida.</title>
        <authorList>
            <person name="Faddeeva A."/>
            <person name="Derks M.F."/>
            <person name="Anvar Y."/>
            <person name="Smit S."/>
            <person name="Van Straalen N."/>
            <person name="Roelofs D."/>
        </authorList>
    </citation>
    <scope>NUCLEOTIDE SEQUENCE [LARGE SCALE GENOMIC DNA]</scope>
    <source>
        <strain evidence="3 4">VU population</strain>
        <tissue evidence="3">Whole body</tissue>
    </source>
</reference>
<feature type="domain" description="O-acyltransferase WSD1 C-terminal" evidence="2">
    <location>
        <begin position="356"/>
        <end position="485"/>
    </location>
</feature>
<evidence type="ECO:0000313" key="4">
    <source>
        <dbReference type="Proteomes" id="UP000198287"/>
    </source>
</evidence>
<evidence type="ECO:0000313" key="3">
    <source>
        <dbReference type="EMBL" id="OXA64795.1"/>
    </source>
</evidence>
<dbReference type="InterPro" id="IPR045034">
    <property type="entry name" value="O-acyltransferase_WSD1-like"/>
</dbReference>
<keyword evidence="1" id="KW-0812">Transmembrane</keyword>
<dbReference type="GO" id="GO:0019432">
    <property type="term" value="P:triglyceride biosynthetic process"/>
    <property type="evidence" value="ECO:0007669"/>
    <property type="project" value="TreeGrafter"/>
</dbReference>
<organism evidence="3 4">
    <name type="scientific">Folsomia candida</name>
    <name type="common">Springtail</name>
    <dbReference type="NCBI Taxonomy" id="158441"/>
    <lineage>
        <taxon>Eukaryota</taxon>
        <taxon>Metazoa</taxon>
        <taxon>Ecdysozoa</taxon>
        <taxon>Arthropoda</taxon>
        <taxon>Hexapoda</taxon>
        <taxon>Collembola</taxon>
        <taxon>Entomobryomorpha</taxon>
        <taxon>Isotomoidea</taxon>
        <taxon>Isotomidae</taxon>
        <taxon>Proisotominae</taxon>
        <taxon>Folsomia</taxon>
    </lineage>
</organism>
<dbReference type="OrthoDB" id="619536at2759"/>
<keyword evidence="4" id="KW-1185">Reference proteome</keyword>
<dbReference type="GO" id="GO:0005886">
    <property type="term" value="C:plasma membrane"/>
    <property type="evidence" value="ECO:0007669"/>
    <property type="project" value="TreeGrafter"/>
</dbReference>
<evidence type="ECO:0000259" key="2">
    <source>
        <dbReference type="Pfam" id="PF06974"/>
    </source>
</evidence>
<keyword evidence="3" id="KW-0808">Transferase</keyword>